<sequence length="59" mass="7112">MKLQPHARLKFKDTIFLQNEATREKFQYSERGDRFEEVGKLDVNLYARHRPCGWMLGQK</sequence>
<name>A0A919YD33_9BACL</name>
<accession>A0A919YD33</accession>
<reference evidence="1 2" key="1">
    <citation type="submission" date="2021-03" db="EMBL/GenBank/DDBJ databases">
        <title>Antimicrobial resistance genes in bacteria isolated from Japanese honey, and their potential for conferring macrolide and lincosamide resistance in the American foulbrood pathogen Paenibacillus larvae.</title>
        <authorList>
            <person name="Okamoto M."/>
            <person name="Kumagai M."/>
            <person name="Kanamori H."/>
            <person name="Takamatsu D."/>
        </authorList>
    </citation>
    <scope>NUCLEOTIDE SEQUENCE [LARGE SCALE GENOMIC DNA]</scope>
    <source>
        <strain evidence="1 2">J34TS1</strain>
    </source>
</reference>
<evidence type="ECO:0000313" key="2">
    <source>
        <dbReference type="Proteomes" id="UP000682811"/>
    </source>
</evidence>
<gene>
    <name evidence="1" type="ORF">J34TS1_32460</name>
</gene>
<protein>
    <submittedName>
        <fullName evidence="1">Uncharacterized protein</fullName>
    </submittedName>
</protein>
<dbReference type="EMBL" id="BORT01000014">
    <property type="protein sequence ID" value="GIO48481.1"/>
    <property type="molecule type" value="Genomic_DNA"/>
</dbReference>
<evidence type="ECO:0000313" key="1">
    <source>
        <dbReference type="EMBL" id="GIO48481.1"/>
    </source>
</evidence>
<comment type="caution">
    <text evidence="1">The sequence shown here is derived from an EMBL/GenBank/DDBJ whole genome shotgun (WGS) entry which is preliminary data.</text>
</comment>
<proteinExistence type="predicted"/>
<organism evidence="1 2">
    <name type="scientific">Paenibacillus azoreducens</name>
    <dbReference type="NCBI Taxonomy" id="116718"/>
    <lineage>
        <taxon>Bacteria</taxon>
        <taxon>Bacillati</taxon>
        <taxon>Bacillota</taxon>
        <taxon>Bacilli</taxon>
        <taxon>Bacillales</taxon>
        <taxon>Paenibacillaceae</taxon>
        <taxon>Paenibacillus</taxon>
    </lineage>
</organism>
<dbReference type="Proteomes" id="UP000682811">
    <property type="component" value="Unassembled WGS sequence"/>
</dbReference>
<dbReference type="AlphaFoldDB" id="A0A919YD33"/>
<keyword evidence="2" id="KW-1185">Reference proteome</keyword>